<dbReference type="PANTHER" id="PTHR31182:SF15">
    <property type="entry name" value="F26K24.5 PROTEIN"/>
    <property type="match status" value="1"/>
</dbReference>
<accession>A0A835HYP8</accession>
<evidence type="ECO:0000313" key="1">
    <source>
        <dbReference type="EMBL" id="KAF9607176.1"/>
    </source>
</evidence>
<evidence type="ECO:0000313" key="2">
    <source>
        <dbReference type="Proteomes" id="UP000631114"/>
    </source>
</evidence>
<organism evidence="1 2">
    <name type="scientific">Coptis chinensis</name>
    <dbReference type="NCBI Taxonomy" id="261450"/>
    <lineage>
        <taxon>Eukaryota</taxon>
        <taxon>Viridiplantae</taxon>
        <taxon>Streptophyta</taxon>
        <taxon>Embryophyta</taxon>
        <taxon>Tracheophyta</taxon>
        <taxon>Spermatophyta</taxon>
        <taxon>Magnoliopsida</taxon>
        <taxon>Ranunculales</taxon>
        <taxon>Ranunculaceae</taxon>
        <taxon>Coptidoideae</taxon>
        <taxon>Coptis</taxon>
    </lineage>
</organism>
<dbReference type="Proteomes" id="UP000631114">
    <property type="component" value="Unassembled WGS sequence"/>
</dbReference>
<dbReference type="OrthoDB" id="733571at2759"/>
<protein>
    <submittedName>
        <fullName evidence="1">Uncharacterized protein</fullName>
    </submittedName>
</protein>
<reference evidence="1 2" key="1">
    <citation type="submission" date="2020-10" db="EMBL/GenBank/DDBJ databases">
        <title>The Coptis chinensis genome and diversification of protoberbering-type alkaloids.</title>
        <authorList>
            <person name="Wang B."/>
            <person name="Shu S."/>
            <person name="Song C."/>
            <person name="Liu Y."/>
        </authorList>
    </citation>
    <scope>NUCLEOTIDE SEQUENCE [LARGE SCALE GENOMIC DNA]</scope>
    <source>
        <strain evidence="1">HL-2020</strain>
        <tissue evidence="1">Leaf</tissue>
    </source>
</reference>
<dbReference type="EMBL" id="JADFTS010000005">
    <property type="protein sequence ID" value="KAF9607176.1"/>
    <property type="molecule type" value="Genomic_DNA"/>
</dbReference>
<gene>
    <name evidence="1" type="ORF">IFM89_032398</name>
</gene>
<name>A0A835HYP8_9MAGN</name>
<comment type="caution">
    <text evidence="1">The sequence shown here is derived from an EMBL/GenBank/DDBJ whole genome shotgun (WGS) entry which is preliminary data.</text>
</comment>
<dbReference type="PANTHER" id="PTHR31182">
    <property type="entry name" value="C2 NT-TYPE DOMAIN-CONTAINING PROTEIN"/>
    <property type="match status" value="1"/>
</dbReference>
<dbReference type="AlphaFoldDB" id="A0A835HYP8"/>
<sequence length="226" mass="25558">MLTSSCFCGFSPPFDGPTEYRSGEDFALIACGEIGVRDHVWVRKWQQKVKVEIERDSRCGIKLMKAQLHIGYQCLNLVTTVLQFAVGSWEHKEVVRHDRAAGESACTALVAVIVDWFQANQDLMPIRTRFPDKHFDLDIVLQAKIRPLTVAPEKSFIGFFHPDGMEEGGFDFLHGAMSFDGICDEISRTMSNCPSNGSPQIYIVTWNNHFFVLKVDLEAYYIIDTG</sequence>
<keyword evidence="2" id="KW-1185">Reference proteome</keyword>
<proteinExistence type="predicted"/>